<dbReference type="Pfam" id="PF03816">
    <property type="entry name" value="LytR_cpsA_psr"/>
    <property type="match status" value="1"/>
</dbReference>
<proteinExistence type="inferred from homology"/>
<sequence>MKRWLKMKIVLGAAALLFVGAAAYTAYMYHSFKTAAHAMYHPRSLVQPGVISAVATGGAGRSAGADTGPNAPNPAAISQSKPFTVLVLGVDQRPHDSGRSDTMIVLSVNPAAGSMLMFNIPRDTRTELIGRGREDKINHAFAFGGVDMSIRTVEHFLNHPIDYYVQMNMEGFAKMVDLVGGVTVNNPLDFQYEGHHFAQGNLTLNGTEALAYARMRFDDPRGDLGRNARQRELLKQILAQSVSKEGLLRAKPILEAAGEQIRTDITFDDMTTFLTRIGPSLKQTDTVELKGHGSKINGVYYYFVDDQERQRIHELLEKHLLTTAVSPN</sequence>
<dbReference type="Gene3D" id="3.40.630.190">
    <property type="entry name" value="LCP protein"/>
    <property type="match status" value="1"/>
</dbReference>
<dbReference type="OrthoDB" id="27330at2"/>
<evidence type="ECO:0000313" key="3">
    <source>
        <dbReference type="EMBL" id="ASR48658.1"/>
    </source>
</evidence>
<dbReference type="PANTHER" id="PTHR33392:SF6">
    <property type="entry name" value="POLYISOPRENYL-TEICHOIC ACID--PEPTIDOGLYCAN TEICHOIC ACID TRANSFERASE TAGU"/>
    <property type="match status" value="1"/>
</dbReference>
<feature type="domain" description="Cell envelope-related transcriptional attenuator" evidence="2">
    <location>
        <begin position="99"/>
        <end position="241"/>
    </location>
</feature>
<dbReference type="InterPro" id="IPR004474">
    <property type="entry name" value="LytR_CpsA_psr"/>
</dbReference>
<dbReference type="AlphaFoldDB" id="A0A222WRM5"/>
<dbReference type="PANTHER" id="PTHR33392">
    <property type="entry name" value="POLYISOPRENYL-TEICHOIC ACID--PEPTIDOGLYCAN TEICHOIC ACID TRANSFERASE TAGU"/>
    <property type="match status" value="1"/>
</dbReference>
<dbReference type="STRING" id="172713.GCA_001705305_03590"/>
<dbReference type="EMBL" id="CP020028">
    <property type="protein sequence ID" value="ASR48658.1"/>
    <property type="molecule type" value="Genomic_DNA"/>
</dbReference>
<evidence type="ECO:0000313" key="4">
    <source>
        <dbReference type="Proteomes" id="UP000214666"/>
    </source>
</evidence>
<dbReference type="RefSeq" id="WP_094155974.1">
    <property type="nucleotide sequence ID" value="NZ_CP020028.1"/>
</dbReference>
<reference evidence="3 4" key="1">
    <citation type="submission" date="2017-03" db="EMBL/GenBank/DDBJ databases">
        <title>Complete genome sequence of Paenibacillus Kribbensis producing bioflocculants.</title>
        <authorList>
            <person name="Lee H.-G."/>
            <person name="Oh H.-M."/>
        </authorList>
    </citation>
    <scope>NUCLEOTIDE SEQUENCE [LARGE SCALE GENOMIC DNA]</scope>
    <source>
        <strain evidence="3 4">AM49</strain>
    </source>
</reference>
<name>A0A222WRM5_9BACL</name>
<dbReference type="Proteomes" id="UP000214666">
    <property type="component" value="Chromosome"/>
</dbReference>
<dbReference type="InterPro" id="IPR050922">
    <property type="entry name" value="LytR/CpsA/Psr_CW_biosynth"/>
</dbReference>
<evidence type="ECO:0000259" key="2">
    <source>
        <dbReference type="Pfam" id="PF03816"/>
    </source>
</evidence>
<keyword evidence="4" id="KW-1185">Reference proteome</keyword>
<dbReference type="KEGG" id="pkb:B4V02_19160"/>
<protein>
    <recommendedName>
        <fullName evidence="2">Cell envelope-related transcriptional attenuator domain-containing protein</fullName>
    </recommendedName>
</protein>
<dbReference type="NCBIfam" id="TIGR00350">
    <property type="entry name" value="lytR_cpsA_psr"/>
    <property type="match status" value="1"/>
</dbReference>
<comment type="similarity">
    <text evidence="1">Belongs to the LytR/CpsA/Psr (LCP) family.</text>
</comment>
<evidence type="ECO:0000256" key="1">
    <source>
        <dbReference type="ARBA" id="ARBA00006068"/>
    </source>
</evidence>
<organism evidence="3 4">
    <name type="scientific">Paenibacillus kribbensis</name>
    <dbReference type="NCBI Taxonomy" id="172713"/>
    <lineage>
        <taxon>Bacteria</taxon>
        <taxon>Bacillati</taxon>
        <taxon>Bacillota</taxon>
        <taxon>Bacilli</taxon>
        <taxon>Bacillales</taxon>
        <taxon>Paenibacillaceae</taxon>
        <taxon>Paenibacillus</taxon>
    </lineage>
</organism>
<accession>A0A222WRM5</accession>
<gene>
    <name evidence="3" type="ORF">B4V02_19160</name>
</gene>